<accession>A0A1G4QVX7</accession>
<proteinExistence type="predicted"/>
<reference evidence="3" key="1">
    <citation type="submission" date="2016-10" db="EMBL/GenBank/DDBJ databases">
        <authorList>
            <person name="Varghese N."/>
            <person name="Submissions S."/>
        </authorList>
    </citation>
    <scope>NUCLEOTIDE SEQUENCE [LARGE SCALE GENOMIC DNA]</scope>
    <source>
        <strain evidence="3">CGMCC 1.3431</strain>
    </source>
</reference>
<name>A0A1G4QVX7_9CAUL</name>
<keyword evidence="1" id="KW-0812">Transmembrane</keyword>
<keyword evidence="1" id="KW-1133">Transmembrane helix</keyword>
<sequence>MRVIAANTQEILAMTAQLYTATALAAGTLFMIAALLTIGQF</sequence>
<dbReference type="AlphaFoldDB" id="A0A1G4QVX7"/>
<evidence type="ECO:0000313" key="2">
    <source>
        <dbReference type="EMBL" id="SCW48794.1"/>
    </source>
</evidence>
<evidence type="ECO:0000256" key="1">
    <source>
        <dbReference type="SAM" id="Phobius"/>
    </source>
</evidence>
<evidence type="ECO:0000313" key="3">
    <source>
        <dbReference type="Proteomes" id="UP000199150"/>
    </source>
</evidence>
<keyword evidence="3" id="KW-1185">Reference proteome</keyword>
<dbReference type="Proteomes" id="UP000199150">
    <property type="component" value="Unassembled WGS sequence"/>
</dbReference>
<dbReference type="RefSeq" id="WP_281187211.1">
    <property type="nucleotide sequence ID" value="NZ_CBCRYE010000001.1"/>
</dbReference>
<organism evidence="2 3">
    <name type="scientific">Asticcacaulis taihuensis</name>
    <dbReference type="NCBI Taxonomy" id="260084"/>
    <lineage>
        <taxon>Bacteria</taxon>
        <taxon>Pseudomonadati</taxon>
        <taxon>Pseudomonadota</taxon>
        <taxon>Alphaproteobacteria</taxon>
        <taxon>Caulobacterales</taxon>
        <taxon>Caulobacteraceae</taxon>
        <taxon>Asticcacaulis</taxon>
    </lineage>
</organism>
<keyword evidence="1" id="KW-0472">Membrane</keyword>
<feature type="transmembrane region" description="Helical" evidence="1">
    <location>
        <begin position="18"/>
        <end position="38"/>
    </location>
</feature>
<protein>
    <submittedName>
        <fullName evidence="2">Uncharacterized protein</fullName>
    </submittedName>
</protein>
<dbReference type="EMBL" id="FMTS01000001">
    <property type="protein sequence ID" value="SCW48794.1"/>
    <property type="molecule type" value="Genomic_DNA"/>
</dbReference>
<gene>
    <name evidence="2" type="ORF">SAMN02927928_1568</name>
</gene>